<organism evidence="3 4">
    <name type="scientific">Prosthecobacter debontii</name>
    <dbReference type="NCBI Taxonomy" id="48467"/>
    <lineage>
        <taxon>Bacteria</taxon>
        <taxon>Pseudomonadati</taxon>
        <taxon>Verrucomicrobiota</taxon>
        <taxon>Verrucomicrobiia</taxon>
        <taxon>Verrucomicrobiales</taxon>
        <taxon>Verrucomicrobiaceae</taxon>
        <taxon>Prosthecobacter</taxon>
    </lineage>
</organism>
<dbReference type="EMBL" id="FUYE01000009">
    <property type="protein sequence ID" value="SKA99654.1"/>
    <property type="molecule type" value="Genomic_DNA"/>
</dbReference>
<protein>
    <submittedName>
        <fullName evidence="3">Sugar phosphate isomerase/epimerase</fullName>
    </submittedName>
</protein>
<name>A0A1T4YD11_9BACT</name>
<sequence>MKKLLLPLLLLAASAFAAPIPESAKVGEFFAGCQAYSFRMFTVMEAIEKTAAAGGKTIEFYPKQKLSPEKKDEVFNHESSPEIIAAVKAKLAEQGITPVGYGVIKLGSDPAADRKVFEFCKTMGIGIVITEPDVNGLDGIEALVKEFDIKMAIHNHPKRPLDRSYLFWDPQYVLDLVKDRDPRMGSCADVGHWVRSGLNPVECIRLLKGRIFDSHMKDLNEFGNVKAHDLPFGTGVSNISAILAEYHTQGYPGPLHVEYEYNWETSLPEIKQCLEFVKNWKPEAK</sequence>
<feature type="domain" description="Xylose isomerase-like TIM barrel" evidence="2">
    <location>
        <begin position="48"/>
        <end position="276"/>
    </location>
</feature>
<feature type="chain" id="PRO_5013227796" evidence="1">
    <location>
        <begin position="18"/>
        <end position="285"/>
    </location>
</feature>
<dbReference type="SUPFAM" id="SSF51658">
    <property type="entry name" value="Xylose isomerase-like"/>
    <property type="match status" value="1"/>
</dbReference>
<evidence type="ECO:0000259" key="2">
    <source>
        <dbReference type="Pfam" id="PF01261"/>
    </source>
</evidence>
<keyword evidence="4" id="KW-1185">Reference proteome</keyword>
<keyword evidence="1" id="KW-0732">Signal</keyword>
<keyword evidence="3" id="KW-0413">Isomerase</keyword>
<dbReference type="RefSeq" id="WP_078814181.1">
    <property type="nucleotide sequence ID" value="NZ_FUYE01000009.1"/>
</dbReference>
<dbReference type="Gene3D" id="3.20.20.150">
    <property type="entry name" value="Divalent-metal-dependent TIM barrel enzymes"/>
    <property type="match status" value="1"/>
</dbReference>
<dbReference type="PANTHER" id="PTHR12110:SF41">
    <property type="entry name" value="INOSOSE DEHYDRATASE"/>
    <property type="match status" value="1"/>
</dbReference>
<evidence type="ECO:0000256" key="1">
    <source>
        <dbReference type="SAM" id="SignalP"/>
    </source>
</evidence>
<dbReference type="GO" id="GO:0016853">
    <property type="term" value="F:isomerase activity"/>
    <property type="evidence" value="ECO:0007669"/>
    <property type="project" value="UniProtKB-KW"/>
</dbReference>
<evidence type="ECO:0000313" key="3">
    <source>
        <dbReference type="EMBL" id="SKA99654.1"/>
    </source>
</evidence>
<dbReference type="InterPro" id="IPR050312">
    <property type="entry name" value="IolE/XylAMocC-like"/>
</dbReference>
<dbReference type="Proteomes" id="UP000190774">
    <property type="component" value="Unassembled WGS sequence"/>
</dbReference>
<dbReference type="InterPro" id="IPR013022">
    <property type="entry name" value="Xyl_isomerase-like_TIM-brl"/>
</dbReference>
<proteinExistence type="predicted"/>
<dbReference type="OrthoDB" id="184424at2"/>
<accession>A0A1T4YD11</accession>
<reference evidence="4" key="1">
    <citation type="submission" date="2017-02" db="EMBL/GenBank/DDBJ databases">
        <authorList>
            <person name="Varghese N."/>
            <person name="Submissions S."/>
        </authorList>
    </citation>
    <scope>NUCLEOTIDE SEQUENCE [LARGE SCALE GENOMIC DNA]</scope>
    <source>
        <strain evidence="4">ATCC 700200</strain>
    </source>
</reference>
<dbReference type="Pfam" id="PF01261">
    <property type="entry name" value="AP_endonuc_2"/>
    <property type="match status" value="1"/>
</dbReference>
<feature type="signal peptide" evidence="1">
    <location>
        <begin position="1"/>
        <end position="17"/>
    </location>
</feature>
<gene>
    <name evidence="3" type="ORF">SAMN02745166_02997</name>
</gene>
<dbReference type="STRING" id="48467.SAMN02745166_02997"/>
<dbReference type="PANTHER" id="PTHR12110">
    <property type="entry name" value="HYDROXYPYRUVATE ISOMERASE"/>
    <property type="match status" value="1"/>
</dbReference>
<dbReference type="InterPro" id="IPR036237">
    <property type="entry name" value="Xyl_isomerase-like_sf"/>
</dbReference>
<evidence type="ECO:0000313" key="4">
    <source>
        <dbReference type="Proteomes" id="UP000190774"/>
    </source>
</evidence>
<dbReference type="AlphaFoldDB" id="A0A1T4YD11"/>